<dbReference type="Proteomes" id="UP000634476">
    <property type="component" value="Unassembled WGS sequence"/>
</dbReference>
<gene>
    <name evidence="2" type="ORF">Pta02_16930</name>
</gene>
<sequence>MEAQQMSVPARRPLPRDRAPGIPEGGSVPESPRRRDRALDGTDHMTTRPALRSRALARHPAGGISTVPTELLDGGRMVSSLIWKVKTPHVSKDAKSRAKGCFAPKIFFSPRTLT</sequence>
<accession>A0A8J3SWM4</accession>
<protein>
    <submittedName>
        <fullName evidence="2">Uncharacterized protein</fullName>
    </submittedName>
</protein>
<feature type="region of interest" description="Disordered" evidence="1">
    <location>
        <begin position="1"/>
        <end position="68"/>
    </location>
</feature>
<comment type="caution">
    <text evidence="2">The sequence shown here is derived from an EMBL/GenBank/DDBJ whole genome shotgun (WGS) entry which is preliminary data.</text>
</comment>
<dbReference type="EMBL" id="BOOK01000010">
    <property type="protein sequence ID" value="GIH99684.1"/>
    <property type="molecule type" value="Genomic_DNA"/>
</dbReference>
<dbReference type="AlphaFoldDB" id="A0A8J3SWM4"/>
<evidence type="ECO:0000313" key="3">
    <source>
        <dbReference type="Proteomes" id="UP000634476"/>
    </source>
</evidence>
<keyword evidence="3" id="KW-1185">Reference proteome</keyword>
<feature type="compositionally biased region" description="Basic and acidic residues" evidence="1">
    <location>
        <begin position="31"/>
        <end position="46"/>
    </location>
</feature>
<evidence type="ECO:0000313" key="2">
    <source>
        <dbReference type="EMBL" id="GIH99684.1"/>
    </source>
</evidence>
<reference evidence="2" key="1">
    <citation type="submission" date="2021-01" db="EMBL/GenBank/DDBJ databases">
        <title>Whole genome shotgun sequence of Planobispora takensis NBRC 109077.</title>
        <authorList>
            <person name="Komaki H."/>
            <person name="Tamura T."/>
        </authorList>
    </citation>
    <scope>NUCLEOTIDE SEQUENCE</scope>
    <source>
        <strain evidence="2">NBRC 109077</strain>
    </source>
</reference>
<proteinExistence type="predicted"/>
<organism evidence="2 3">
    <name type="scientific">Planobispora takensis</name>
    <dbReference type="NCBI Taxonomy" id="1367882"/>
    <lineage>
        <taxon>Bacteria</taxon>
        <taxon>Bacillati</taxon>
        <taxon>Actinomycetota</taxon>
        <taxon>Actinomycetes</taxon>
        <taxon>Streptosporangiales</taxon>
        <taxon>Streptosporangiaceae</taxon>
        <taxon>Planobispora</taxon>
    </lineage>
</organism>
<name>A0A8J3SWM4_9ACTN</name>
<evidence type="ECO:0000256" key="1">
    <source>
        <dbReference type="SAM" id="MobiDB-lite"/>
    </source>
</evidence>